<protein>
    <recommendedName>
        <fullName evidence="9">N-acetylglucosamine-1-phosphotransferase subunit gamma</fullName>
    </recommendedName>
</protein>
<dbReference type="SUPFAM" id="SSF50911">
    <property type="entry name" value="Mannose 6-phosphate receptor domain"/>
    <property type="match status" value="1"/>
</dbReference>
<name>A0A8C7E1C5_NAJNA</name>
<accession>A0A8C7E1C5</accession>
<dbReference type="Pfam" id="PF13015">
    <property type="entry name" value="PRKCSH_1"/>
    <property type="match status" value="1"/>
</dbReference>
<dbReference type="Ensembl" id="ENSNNAT00000017468.1">
    <property type="protein sequence ID" value="ENSNNAP00000016649.1"/>
    <property type="gene ID" value="ENSNNAG00000011170.1"/>
</dbReference>
<feature type="compositionally biased region" description="Pro residues" evidence="3">
    <location>
        <begin position="142"/>
        <end position="156"/>
    </location>
</feature>
<feature type="compositionally biased region" description="Basic residues" evidence="3">
    <location>
        <begin position="264"/>
        <end position="276"/>
    </location>
</feature>
<feature type="region of interest" description="Disordered" evidence="3">
    <location>
        <begin position="196"/>
        <end position="233"/>
    </location>
</feature>
<dbReference type="GO" id="GO:0005794">
    <property type="term" value="C:Golgi apparatus"/>
    <property type="evidence" value="ECO:0007669"/>
    <property type="project" value="TreeGrafter"/>
</dbReference>
<keyword evidence="8" id="KW-1185">Reference proteome</keyword>
<dbReference type="InterPro" id="IPR010506">
    <property type="entry name" value="DMAP1-bd"/>
</dbReference>
<organism evidence="7 8">
    <name type="scientific">Naja naja</name>
    <name type="common">Indian cobra</name>
    <dbReference type="NCBI Taxonomy" id="35670"/>
    <lineage>
        <taxon>Eukaryota</taxon>
        <taxon>Metazoa</taxon>
        <taxon>Chordata</taxon>
        <taxon>Craniata</taxon>
        <taxon>Vertebrata</taxon>
        <taxon>Euteleostomi</taxon>
        <taxon>Lepidosauria</taxon>
        <taxon>Squamata</taxon>
        <taxon>Bifurcata</taxon>
        <taxon>Unidentata</taxon>
        <taxon>Episquamata</taxon>
        <taxon>Toxicofera</taxon>
        <taxon>Serpentes</taxon>
        <taxon>Colubroidea</taxon>
        <taxon>Elapidae</taxon>
        <taxon>Elapinae</taxon>
        <taxon>Naja</taxon>
    </lineage>
</organism>
<evidence type="ECO:0000313" key="8">
    <source>
        <dbReference type="Proteomes" id="UP000694559"/>
    </source>
</evidence>
<evidence type="ECO:0000259" key="6">
    <source>
        <dbReference type="PROSITE" id="PS51914"/>
    </source>
</evidence>
<dbReference type="GeneTree" id="ENSGT00510000048359"/>
<dbReference type="PANTHER" id="PTHR12630:SF6">
    <property type="entry name" value="N-ACETYLGLUCOSAMINE-1-PHOSPHOTRANSFERASE SUBUNIT GAMMA"/>
    <property type="match status" value="1"/>
</dbReference>
<feature type="compositionally biased region" description="Pro residues" evidence="3">
    <location>
        <begin position="205"/>
        <end position="221"/>
    </location>
</feature>
<reference evidence="7" key="1">
    <citation type="submission" date="2025-08" db="UniProtKB">
        <authorList>
            <consortium name="Ensembl"/>
        </authorList>
    </citation>
    <scope>IDENTIFICATION</scope>
</reference>
<dbReference type="OrthoDB" id="28322at2759"/>
<evidence type="ECO:0000313" key="7">
    <source>
        <dbReference type="Ensembl" id="ENSNNAP00000016649.1"/>
    </source>
</evidence>
<feature type="region of interest" description="Disordered" evidence="3">
    <location>
        <begin position="247"/>
        <end position="319"/>
    </location>
</feature>
<sequence>MFGFSLPACLPACVCLCVCARACNSEGFQESGRVSRCQAQKAGGGTPRRSFCRGFQGGQPARLTLKKAEAAAGGFRRWATKGPAPPGSSSGPSPPRRPSGQRCSRGSRRGEHSPVGGREEAGGGGAEHQAPEALPQAERPHQPLPRQPPPGTPPPVALAQVPHGQRAPATLRSGRGPRLFFAAAFAILQGACGEKEARQGELEGRPPPAAPPAHRPAPPQKSPGTAPRPAASAAAAVPFPFPVLSLPGSAKSSAHRQPIAGERLRKRTRRSFRRHKDGGLGPRGGGTGAAPAPPAASAAAAAAAGGRTRGRREDEGGGGAQQLWAEQPLPASFQPAPAQSGALPGLRYKYEFCPFYNVTQHEQTFRWNAYSGILGIWHEWEIENNTLVGMWMREGDSCGTKNRETKVLLVCGKNNRLAQVSEPSTCVYSLTFETPLVCHPHSLLVYPILPEALQRKWDEVEQLLYDELITKQGYKKRLRELFEEGSLLKSTRDKKGKDTQLQSLEFDSVEKCSKEYKRLSNDLQKLSDLLTQHGIAYETVLFGNRDGNRITQELGMKKSDLSTISNANKHGDAEPQYNAL</sequence>
<feature type="domain" description="MRH" evidence="6">
    <location>
        <begin position="339"/>
        <end position="440"/>
    </location>
</feature>
<evidence type="ECO:0000256" key="2">
    <source>
        <dbReference type="ARBA" id="ARBA00023157"/>
    </source>
</evidence>
<dbReference type="InterPro" id="IPR036607">
    <property type="entry name" value="PRKCSH"/>
</dbReference>
<keyword evidence="1 4" id="KW-0732">Signal</keyword>
<feature type="domain" description="DMAP1-binding" evidence="5">
    <location>
        <begin position="445"/>
        <end position="547"/>
    </location>
</feature>
<reference evidence="7" key="2">
    <citation type="submission" date="2025-09" db="UniProtKB">
        <authorList>
            <consortium name="Ensembl"/>
        </authorList>
    </citation>
    <scope>IDENTIFICATION</scope>
</reference>
<proteinExistence type="predicted"/>
<dbReference type="PROSITE" id="PS51914">
    <property type="entry name" value="MRH"/>
    <property type="match status" value="1"/>
</dbReference>
<dbReference type="Proteomes" id="UP000694559">
    <property type="component" value="Unplaced"/>
</dbReference>
<feature type="region of interest" description="Disordered" evidence="3">
    <location>
        <begin position="76"/>
        <end position="172"/>
    </location>
</feature>
<dbReference type="AlphaFoldDB" id="A0A8C7E1C5"/>
<feature type="compositionally biased region" description="Gly residues" evidence="3">
    <location>
        <begin position="279"/>
        <end position="288"/>
    </location>
</feature>
<dbReference type="InterPro" id="IPR009011">
    <property type="entry name" value="Man6P_isomerase_rcpt-bd_dom_sf"/>
</dbReference>
<feature type="compositionally biased region" description="Basic and acidic residues" evidence="3">
    <location>
        <begin position="108"/>
        <end position="121"/>
    </location>
</feature>
<keyword evidence="2" id="KW-1015">Disulfide bond</keyword>
<evidence type="ECO:0000256" key="3">
    <source>
        <dbReference type="SAM" id="MobiDB-lite"/>
    </source>
</evidence>
<evidence type="ECO:0000256" key="1">
    <source>
        <dbReference type="ARBA" id="ARBA00022729"/>
    </source>
</evidence>
<dbReference type="PANTHER" id="PTHR12630">
    <property type="entry name" value="N-LINKED OLIGOSACCHARIDE PROCESSING"/>
    <property type="match status" value="1"/>
</dbReference>
<feature type="chain" id="PRO_5034865187" description="N-acetylglucosamine-1-phosphotransferase subunit gamma" evidence="4">
    <location>
        <begin position="26"/>
        <end position="580"/>
    </location>
</feature>
<evidence type="ECO:0000256" key="4">
    <source>
        <dbReference type="SAM" id="SignalP"/>
    </source>
</evidence>
<dbReference type="PROSITE" id="PS51912">
    <property type="entry name" value="DMAP1_BIND"/>
    <property type="match status" value="1"/>
</dbReference>
<feature type="region of interest" description="Disordered" evidence="3">
    <location>
        <begin position="561"/>
        <end position="580"/>
    </location>
</feature>
<dbReference type="InterPro" id="IPR039794">
    <property type="entry name" value="Gtb1-like"/>
</dbReference>
<evidence type="ECO:0000259" key="5">
    <source>
        <dbReference type="PROSITE" id="PS51912"/>
    </source>
</evidence>
<feature type="compositionally biased region" description="Low complexity" evidence="3">
    <location>
        <begin position="295"/>
        <end position="306"/>
    </location>
</feature>
<dbReference type="Gene3D" id="2.70.130.10">
    <property type="entry name" value="Mannose-6-phosphate receptor binding domain"/>
    <property type="match status" value="1"/>
</dbReference>
<feature type="signal peptide" evidence="4">
    <location>
        <begin position="1"/>
        <end position="25"/>
    </location>
</feature>
<dbReference type="InterPro" id="IPR044865">
    <property type="entry name" value="MRH_dom"/>
</dbReference>
<evidence type="ECO:0008006" key="9">
    <source>
        <dbReference type="Google" id="ProtNLM"/>
    </source>
</evidence>